<reference evidence="12 13" key="1">
    <citation type="journal article" date="2016" name="Nat. Commun.">
        <title>Thousands of microbial genomes shed light on interconnected biogeochemical processes in an aquifer system.</title>
        <authorList>
            <person name="Anantharaman K."/>
            <person name="Brown C.T."/>
            <person name="Hug L.A."/>
            <person name="Sharon I."/>
            <person name="Castelle C.J."/>
            <person name="Probst A.J."/>
            <person name="Thomas B.C."/>
            <person name="Singh A."/>
            <person name="Wilkins M.J."/>
            <person name="Karaoz U."/>
            <person name="Brodie E.L."/>
            <person name="Williams K.H."/>
            <person name="Hubbard S.S."/>
            <person name="Banfield J.F."/>
        </authorList>
    </citation>
    <scope>NUCLEOTIDE SEQUENCE [LARGE SCALE GENOMIC DNA]</scope>
</reference>
<gene>
    <name evidence="12" type="ORF">A3C17_01025</name>
</gene>
<dbReference type="GO" id="GO:0046677">
    <property type="term" value="P:response to antibiotic"/>
    <property type="evidence" value="ECO:0007669"/>
    <property type="project" value="InterPro"/>
</dbReference>
<dbReference type="Gene3D" id="3.40.710.10">
    <property type="entry name" value="DD-peptidase/beta-lactamase superfamily"/>
    <property type="match status" value="1"/>
</dbReference>
<keyword evidence="6" id="KW-0961">Cell wall biogenesis/degradation</keyword>
<evidence type="ECO:0000256" key="5">
    <source>
        <dbReference type="ARBA" id="ARBA00022984"/>
    </source>
</evidence>
<feature type="chain" id="PRO_5009532970" description="Peptidase S11 D-alanyl-D-alanine carboxypeptidase A N-terminal domain-containing protein" evidence="10">
    <location>
        <begin position="27"/>
        <end position="348"/>
    </location>
</feature>
<evidence type="ECO:0000313" key="13">
    <source>
        <dbReference type="Proteomes" id="UP000177097"/>
    </source>
</evidence>
<feature type="active site" description="Acyl-ester intermediate" evidence="7">
    <location>
        <position position="127"/>
    </location>
</feature>
<dbReference type="GO" id="GO:0009002">
    <property type="term" value="F:serine-type D-Ala-D-Ala carboxypeptidase activity"/>
    <property type="evidence" value="ECO:0007669"/>
    <property type="project" value="InterPro"/>
</dbReference>
<proteinExistence type="inferred from homology"/>
<evidence type="ECO:0000259" key="11">
    <source>
        <dbReference type="Pfam" id="PF00768"/>
    </source>
</evidence>
<dbReference type="InterPro" id="IPR018044">
    <property type="entry name" value="Peptidase_S11"/>
</dbReference>
<dbReference type="PRINTS" id="PR00725">
    <property type="entry name" value="DADACBPTASE1"/>
</dbReference>
<feature type="active site" description="Proton acceptor" evidence="7">
    <location>
        <position position="130"/>
    </location>
</feature>
<feature type="binding site" evidence="8">
    <location>
        <position position="292"/>
    </location>
    <ligand>
        <name>substrate</name>
    </ligand>
</feature>
<evidence type="ECO:0000256" key="2">
    <source>
        <dbReference type="ARBA" id="ARBA00022729"/>
    </source>
</evidence>
<dbReference type="Proteomes" id="UP000177097">
    <property type="component" value="Unassembled WGS sequence"/>
</dbReference>
<dbReference type="GO" id="GO:0008800">
    <property type="term" value="F:beta-lactamase activity"/>
    <property type="evidence" value="ECO:0007669"/>
    <property type="project" value="InterPro"/>
</dbReference>
<feature type="signal peptide" evidence="10">
    <location>
        <begin position="1"/>
        <end position="26"/>
    </location>
</feature>
<dbReference type="GO" id="GO:0009252">
    <property type="term" value="P:peptidoglycan biosynthetic process"/>
    <property type="evidence" value="ECO:0007669"/>
    <property type="project" value="UniProtKB-KW"/>
</dbReference>
<sequence length="348" mass="38635">MKRGILLLNIALFTAVSAALSWPAHAMAPELLDIYNERPDLQLAFEATGRAVPGTAAGFLIDLDDWARQYGWQVYPSLAGYRPKTLPPSHNGREAPATNAAAWVVIDKNSGHVLGAYHADQSWPIASITKLITADIVTRNVSSLDVWHNVYDSDDVGGAKLLVEHGTRFRLRDLLYATLVGSANNTANSVARILGGTKADFVAYMNTRAYQLGLRHTEFTDPSGIEVGNVSTAREVGKMAATIFSENEAVREMAQTYRRLMTGSDGVQRDVMTTNWMLYQPEFDDVWVMAGKTGYLHESGWNVVEVLRPSRFDDRRELVVVVLGSPMRGDSFKNVEALSHWAWENFTW</sequence>
<evidence type="ECO:0000256" key="10">
    <source>
        <dbReference type="SAM" id="SignalP"/>
    </source>
</evidence>
<evidence type="ECO:0000256" key="6">
    <source>
        <dbReference type="ARBA" id="ARBA00023316"/>
    </source>
</evidence>
<dbReference type="GO" id="GO:0006508">
    <property type="term" value="P:proteolysis"/>
    <property type="evidence" value="ECO:0007669"/>
    <property type="project" value="InterPro"/>
</dbReference>
<dbReference type="InterPro" id="IPR012338">
    <property type="entry name" value="Beta-lactam/transpept-like"/>
</dbReference>
<keyword evidence="3" id="KW-0378">Hydrolase</keyword>
<evidence type="ECO:0000256" key="7">
    <source>
        <dbReference type="PIRSR" id="PIRSR618044-1"/>
    </source>
</evidence>
<dbReference type="AlphaFoldDB" id="A0A1F7U147"/>
<evidence type="ECO:0000256" key="9">
    <source>
        <dbReference type="RuleBase" id="RU004016"/>
    </source>
</evidence>
<evidence type="ECO:0000256" key="1">
    <source>
        <dbReference type="ARBA" id="ARBA00007164"/>
    </source>
</evidence>
<dbReference type="PANTHER" id="PTHR35333:SF3">
    <property type="entry name" value="BETA-LACTAMASE-TYPE TRANSPEPTIDASE FOLD CONTAINING PROTEIN"/>
    <property type="match status" value="1"/>
</dbReference>
<protein>
    <recommendedName>
        <fullName evidence="11">Peptidase S11 D-alanyl-D-alanine carboxypeptidase A N-terminal domain-containing protein</fullName>
    </recommendedName>
</protein>
<dbReference type="InterPro" id="IPR001967">
    <property type="entry name" value="Peptidase_S11_N"/>
</dbReference>
<dbReference type="GO" id="GO:0008360">
    <property type="term" value="P:regulation of cell shape"/>
    <property type="evidence" value="ECO:0007669"/>
    <property type="project" value="UniProtKB-KW"/>
</dbReference>
<keyword evidence="5" id="KW-0573">Peptidoglycan synthesis</keyword>
<dbReference type="Pfam" id="PF00768">
    <property type="entry name" value="Peptidase_S11"/>
    <property type="match status" value="1"/>
</dbReference>
<keyword evidence="2 10" id="KW-0732">Signal</keyword>
<evidence type="ECO:0000256" key="4">
    <source>
        <dbReference type="ARBA" id="ARBA00022960"/>
    </source>
</evidence>
<comment type="similarity">
    <text evidence="1 9">Belongs to the peptidase S11 family.</text>
</comment>
<dbReference type="PANTHER" id="PTHR35333">
    <property type="entry name" value="BETA-LACTAMASE"/>
    <property type="match status" value="1"/>
</dbReference>
<dbReference type="SUPFAM" id="SSF56601">
    <property type="entry name" value="beta-lactamase/transpeptidase-like"/>
    <property type="match status" value="1"/>
</dbReference>
<dbReference type="GO" id="GO:0071555">
    <property type="term" value="P:cell wall organization"/>
    <property type="evidence" value="ECO:0007669"/>
    <property type="project" value="UniProtKB-KW"/>
</dbReference>
<evidence type="ECO:0000313" key="12">
    <source>
        <dbReference type="EMBL" id="OGL71971.1"/>
    </source>
</evidence>
<feature type="active site" evidence="7">
    <location>
        <position position="182"/>
    </location>
</feature>
<dbReference type="InterPro" id="IPR000871">
    <property type="entry name" value="Beta-lactam_class-A"/>
</dbReference>
<evidence type="ECO:0000256" key="3">
    <source>
        <dbReference type="ARBA" id="ARBA00022801"/>
    </source>
</evidence>
<dbReference type="EMBL" id="MGDX01000004">
    <property type="protein sequence ID" value="OGL71971.1"/>
    <property type="molecule type" value="Genomic_DNA"/>
</dbReference>
<comment type="caution">
    <text evidence="12">The sequence shown here is derived from an EMBL/GenBank/DDBJ whole genome shotgun (WGS) entry which is preliminary data.</text>
</comment>
<accession>A0A1F7U147</accession>
<feature type="domain" description="Peptidase S11 D-alanyl-D-alanine carboxypeptidase A N-terminal" evidence="11">
    <location>
        <begin position="93"/>
        <end position="325"/>
    </location>
</feature>
<evidence type="ECO:0000256" key="8">
    <source>
        <dbReference type="PIRSR" id="PIRSR618044-2"/>
    </source>
</evidence>
<keyword evidence="4" id="KW-0133">Cell shape</keyword>
<organism evidence="12 13">
    <name type="scientific">Candidatus Uhrbacteria bacterium RIFCSPHIGHO2_02_FULL_53_13</name>
    <dbReference type="NCBI Taxonomy" id="1802389"/>
    <lineage>
        <taxon>Bacteria</taxon>
        <taxon>Candidatus Uhriibacteriota</taxon>
    </lineage>
</organism>
<dbReference type="GO" id="GO:0030655">
    <property type="term" value="P:beta-lactam antibiotic catabolic process"/>
    <property type="evidence" value="ECO:0007669"/>
    <property type="project" value="InterPro"/>
</dbReference>
<name>A0A1F7U147_9BACT</name>
<dbReference type="STRING" id="1802389.A3C17_01025"/>